<dbReference type="InterPro" id="IPR009057">
    <property type="entry name" value="Homeodomain-like_sf"/>
</dbReference>
<evidence type="ECO:0000259" key="2">
    <source>
        <dbReference type="Pfam" id="PF05225"/>
    </source>
</evidence>
<comment type="subcellular location">
    <subcellularLocation>
        <location evidence="1">Nucleus</location>
    </subcellularLocation>
</comment>
<dbReference type="Pfam" id="PF05225">
    <property type="entry name" value="HTH_psq"/>
    <property type="match status" value="1"/>
</dbReference>
<comment type="caution">
    <text evidence="3">The sequence shown here is derived from an EMBL/GenBank/DDBJ whole genome shotgun (WGS) entry which is preliminary data.</text>
</comment>
<proteinExistence type="predicted"/>
<feature type="domain" description="HTH psq-type" evidence="2">
    <location>
        <begin position="15"/>
        <end position="53"/>
    </location>
</feature>
<evidence type="ECO:0000313" key="3">
    <source>
        <dbReference type="EMBL" id="KAJ8894033.1"/>
    </source>
</evidence>
<gene>
    <name evidence="3" type="ORF">PR048_006643</name>
</gene>
<keyword evidence="4" id="KW-1185">Reference proteome</keyword>
<protein>
    <recommendedName>
        <fullName evidence="2">HTH psq-type domain-containing protein</fullName>
    </recommendedName>
</protein>
<dbReference type="EMBL" id="JARBHB010000002">
    <property type="protein sequence ID" value="KAJ8894033.1"/>
    <property type="molecule type" value="Genomic_DNA"/>
</dbReference>
<reference evidence="3 4" key="1">
    <citation type="submission" date="2023-02" db="EMBL/GenBank/DDBJ databases">
        <title>LHISI_Scaffold_Assembly.</title>
        <authorList>
            <person name="Stuart O.P."/>
            <person name="Cleave R."/>
            <person name="Magrath M.J.L."/>
            <person name="Mikheyev A.S."/>
        </authorList>
    </citation>
    <scope>NUCLEOTIDE SEQUENCE [LARGE SCALE GENOMIC DNA]</scope>
    <source>
        <strain evidence="3">Daus_M_001</strain>
        <tissue evidence="3">Leg muscle</tissue>
    </source>
</reference>
<sequence length="138" mass="16009">MDRGRNPKRKKWEKEQMILAVKAVQAGTMAYKSPAKQFGVPKSTVERYVKNSEPSLDDLVNVLLGRRLILTWENKKELVEYCVEMDKQFYGLRKHDIEIMAFQLDISNGKNTHCLKKTEAAGKKWMASFLKLINCCLR</sequence>
<dbReference type="Gene3D" id="1.10.10.60">
    <property type="entry name" value="Homeodomain-like"/>
    <property type="match status" value="1"/>
</dbReference>
<accession>A0ABQ9IBI4</accession>
<name>A0ABQ9IBI4_9NEOP</name>
<evidence type="ECO:0000256" key="1">
    <source>
        <dbReference type="ARBA" id="ARBA00004123"/>
    </source>
</evidence>
<dbReference type="InterPro" id="IPR007889">
    <property type="entry name" value="HTH_Psq"/>
</dbReference>
<dbReference type="SUPFAM" id="SSF46689">
    <property type="entry name" value="Homeodomain-like"/>
    <property type="match status" value="1"/>
</dbReference>
<evidence type="ECO:0000313" key="4">
    <source>
        <dbReference type="Proteomes" id="UP001159363"/>
    </source>
</evidence>
<dbReference type="Proteomes" id="UP001159363">
    <property type="component" value="Chromosome 2"/>
</dbReference>
<organism evidence="3 4">
    <name type="scientific">Dryococelus australis</name>
    <dbReference type="NCBI Taxonomy" id="614101"/>
    <lineage>
        <taxon>Eukaryota</taxon>
        <taxon>Metazoa</taxon>
        <taxon>Ecdysozoa</taxon>
        <taxon>Arthropoda</taxon>
        <taxon>Hexapoda</taxon>
        <taxon>Insecta</taxon>
        <taxon>Pterygota</taxon>
        <taxon>Neoptera</taxon>
        <taxon>Polyneoptera</taxon>
        <taxon>Phasmatodea</taxon>
        <taxon>Verophasmatodea</taxon>
        <taxon>Anareolatae</taxon>
        <taxon>Phasmatidae</taxon>
        <taxon>Eurycanthinae</taxon>
        <taxon>Dryococelus</taxon>
    </lineage>
</organism>